<dbReference type="EMBL" id="HBUF01200695">
    <property type="protein sequence ID" value="CAG6661779.1"/>
    <property type="molecule type" value="Transcribed_RNA"/>
</dbReference>
<organism evidence="1">
    <name type="scientific">Cacopsylla melanoneura</name>
    <dbReference type="NCBI Taxonomy" id="428564"/>
    <lineage>
        <taxon>Eukaryota</taxon>
        <taxon>Metazoa</taxon>
        <taxon>Ecdysozoa</taxon>
        <taxon>Arthropoda</taxon>
        <taxon>Hexapoda</taxon>
        <taxon>Insecta</taxon>
        <taxon>Pterygota</taxon>
        <taxon>Neoptera</taxon>
        <taxon>Paraneoptera</taxon>
        <taxon>Hemiptera</taxon>
        <taxon>Sternorrhyncha</taxon>
        <taxon>Psylloidea</taxon>
        <taxon>Psyllidae</taxon>
        <taxon>Psyllinae</taxon>
        <taxon>Cacopsylla</taxon>
    </lineage>
</organism>
<dbReference type="EMBL" id="HBUF01584818">
    <property type="protein sequence ID" value="CAG6771432.1"/>
    <property type="molecule type" value="Transcribed_RNA"/>
</dbReference>
<protein>
    <submittedName>
        <fullName evidence="1">Uncharacterized protein</fullName>
    </submittedName>
</protein>
<name>A0A8D8VK76_9HEMI</name>
<dbReference type="AlphaFoldDB" id="A0A8D8VK76"/>
<dbReference type="EMBL" id="HBUF01343319">
    <property type="protein sequence ID" value="CAG6706502.1"/>
    <property type="molecule type" value="Transcribed_RNA"/>
</dbReference>
<evidence type="ECO:0000313" key="1">
    <source>
        <dbReference type="EMBL" id="CAG6627193.1"/>
    </source>
</evidence>
<dbReference type="EMBL" id="HBUF01343315">
    <property type="protein sequence ID" value="CAG6706493.1"/>
    <property type="molecule type" value="Transcribed_RNA"/>
</dbReference>
<dbReference type="EMBL" id="HBUF01064630">
    <property type="protein sequence ID" value="CAG6627200.1"/>
    <property type="molecule type" value="Transcribed_RNA"/>
</dbReference>
<sequence>MFCLRLWMRTRVVCSPSPTSPVTTTCGIWSIYLSIFRIPDCESCGSHIVPVNLHLRGKVSAIQYTMTIHCTPRPHHANCPPIWLAVLGASTPWRSCGPRSTAHNPV</sequence>
<proteinExistence type="predicted"/>
<dbReference type="EMBL" id="HBUF01584815">
    <property type="protein sequence ID" value="CAG6771418.1"/>
    <property type="molecule type" value="Transcribed_RNA"/>
</dbReference>
<accession>A0A8D8VK76</accession>
<dbReference type="EMBL" id="HBUF01064628">
    <property type="protein sequence ID" value="CAG6627193.1"/>
    <property type="molecule type" value="Transcribed_RNA"/>
</dbReference>
<reference evidence="1" key="1">
    <citation type="submission" date="2021-05" db="EMBL/GenBank/DDBJ databases">
        <authorList>
            <person name="Alioto T."/>
            <person name="Alioto T."/>
            <person name="Gomez Garrido J."/>
        </authorList>
    </citation>
    <scope>NUCLEOTIDE SEQUENCE</scope>
</reference>
<dbReference type="EMBL" id="HBUF01200698">
    <property type="protein sequence ID" value="CAG6661788.1"/>
    <property type="molecule type" value="Transcribed_RNA"/>
</dbReference>